<proteinExistence type="predicted"/>
<protein>
    <submittedName>
        <fullName evidence="1">Uncharacterized protein</fullName>
    </submittedName>
</protein>
<evidence type="ECO:0000313" key="1">
    <source>
        <dbReference type="EMBL" id="KXB33445.1"/>
    </source>
</evidence>
<evidence type="ECO:0000313" key="2">
    <source>
        <dbReference type="Proteomes" id="UP000070422"/>
    </source>
</evidence>
<comment type="caution">
    <text evidence="1">The sequence shown here is derived from an EMBL/GenBank/DDBJ whole genome shotgun (WGS) entry which is preliminary data.</text>
</comment>
<dbReference type="Proteomes" id="UP000070422">
    <property type="component" value="Unassembled WGS sequence"/>
</dbReference>
<dbReference type="AlphaFoldDB" id="A0A133XR75"/>
<name>A0A133XR75_9LACT</name>
<organism evidence="1 2">
    <name type="scientific">Aerococcus christensenii</name>
    <dbReference type="NCBI Taxonomy" id="87541"/>
    <lineage>
        <taxon>Bacteria</taxon>
        <taxon>Bacillati</taxon>
        <taxon>Bacillota</taxon>
        <taxon>Bacilli</taxon>
        <taxon>Lactobacillales</taxon>
        <taxon>Aerococcaceae</taxon>
        <taxon>Aerococcus</taxon>
    </lineage>
</organism>
<dbReference type="PATRIC" id="fig|87541.4.peg.1654"/>
<reference evidence="1 2" key="1">
    <citation type="submission" date="2016-01" db="EMBL/GenBank/DDBJ databases">
        <authorList>
            <person name="Oliw E.H."/>
        </authorList>
    </citation>
    <scope>NUCLEOTIDE SEQUENCE [LARGE SCALE GENOMIC DNA]</scope>
    <source>
        <strain evidence="1 2">KA00635</strain>
    </source>
</reference>
<dbReference type="EMBL" id="LSCQ01000097">
    <property type="protein sequence ID" value="KXB33445.1"/>
    <property type="molecule type" value="Genomic_DNA"/>
</dbReference>
<sequence>MMSENSTLQGGFKCLLKDLNLTSEEELFYLLNDPSVDSLLVAQLKEMEKSVFHG</sequence>
<accession>A0A133XR75</accession>
<gene>
    <name evidence="1" type="ORF">HMPREF3187_01677</name>
</gene>